<dbReference type="EMBL" id="ABWL02000002">
    <property type="protein sequence ID" value="EFE10514.1"/>
    <property type="molecule type" value="Genomic_DNA"/>
</dbReference>
<name>D4B655_9ENTR</name>
<accession>D4B655</accession>
<gene>
    <name evidence="1" type="ORF">CIT292_06690</name>
</gene>
<proteinExistence type="predicted"/>
<evidence type="ECO:0000313" key="2">
    <source>
        <dbReference type="Proteomes" id="UP000003880"/>
    </source>
</evidence>
<reference evidence="1 2" key="1">
    <citation type="submission" date="2010-02" db="EMBL/GenBank/DDBJ databases">
        <authorList>
            <person name="Weinstock G."/>
            <person name="Sodergren E."/>
            <person name="Clifton S."/>
            <person name="Fulton L."/>
            <person name="Fulton B."/>
            <person name="Courtney L."/>
            <person name="Fronick C."/>
            <person name="Harrison M."/>
            <person name="Strong C."/>
            <person name="Farmer C."/>
            <person name="Delahaunty K."/>
            <person name="Markovic C."/>
            <person name="Hall O."/>
            <person name="Minx P."/>
            <person name="Tomlinson C."/>
            <person name="Mitreva M."/>
            <person name="Nelson J."/>
            <person name="Hou S."/>
            <person name="Wollam A."/>
            <person name="Pepin K.H."/>
            <person name="Johnson M."/>
            <person name="Bhonagiri V."/>
            <person name="Zhang X."/>
            <person name="Suruliraj S."/>
            <person name="Warren W."/>
            <person name="Chinwalla A."/>
            <person name="Mardis E.R."/>
            <person name="Wilson R.K."/>
        </authorList>
    </citation>
    <scope>NUCLEOTIDE SEQUENCE [LARGE SCALE GENOMIC DNA]</scope>
    <source>
        <strain evidence="1 2">ATCC 29220</strain>
    </source>
</reference>
<comment type="caution">
    <text evidence="1">The sequence shown here is derived from an EMBL/GenBank/DDBJ whole genome shotgun (WGS) entry which is preliminary data.</text>
</comment>
<sequence>MKPFCFCQGYARNGNSTKSPATYVTYFIKQRFYLIKEAG</sequence>
<dbReference type="AlphaFoldDB" id="D4B655"/>
<organism evidence="1 2">
    <name type="scientific">Citrobacter youngae ATCC 29220</name>
    <dbReference type="NCBI Taxonomy" id="500640"/>
    <lineage>
        <taxon>Bacteria</taxon>
        <taxon>Pseudomonadati</taxon>
        <taxon>Pseudomonadota</taxon>
        <taxon>Gammaproteobacteria</taxon>
        <taxon>Enterobacterales</taxon>
        <taxon>Enterobacteriaceae</taxon>
        <taxon>Citrobacter</taxon>
        <taxon>Citrobacter freundii complex</taxon>
    </lineage>
</organism>
<dbReference type="Proteomes" id="UP000003880">
    <property type="component" value="Unassembled WGS sequence"/>
</dbReference>
<dbReference type="HOGENOM" id="CLU_3306998_0_0_6"/>
<protein>
    <submittedName>
        <fullName evidence="1">Uncharacterized protein</fullName>
    </submittedName>
</protein>
<evidence type="ECO:0000313" key="1">
    <source>
        <dbReference type="EMBL" id="EFE10514.1"/>
    </source>
</evidence>